<dbReference type="Proteomes" id="UP000515819">
    <property type="component" value="Chromosome"/>
</dbReference>
<accession>A0A7G9FPB7</accession>
<keyword evidence="2" id="KW-1185">Reference proteome</keyword>
<name>A0A7G9FPB7_9FIRM</name>
<reference evidence="1 2" key="1">
    <citation type="submission" date="2020-08" db="EMBL/GenBank/DDBJ databases">
        <authorList>
            <person name="Liu C."/>
            <person name="Sun Q."/>
        </authorList>
    </citation>
    <scope>NUCLEOTIDE SEQUENCE [LARGE SCALE GENOMIC DNA]</scope>
    <source>
        <strain evidence="1 2">NSJ-4</strain>
    </source>
</reference>
<dbReference type="Pfam" id="PF06107">
    <property type="entry name" value="DUF951"/>
    <property type="match status" value="1"/>
</dbReference>
<dbReference type="RefSeq" id="WP_117780289.1">
    <property type="nucleotide sequence ID" value="NZ_CP060632.1"/>
</dbReference>
<evidence type="ECO:0000313" key="1">
    <source>
        <dbReference type="EMBL" id="QNM00399.1"/>
    </source>
</evidence>
<dbReference type="EMBL" id="CP060632">
    <property type="protein sequence ID" value="QNM00399.1"/>
    <property type="molecule type" value="Genomic_DNA"/>
</dbReference>
<organism evidence="1 2">
    <name type="scientific">Wujia chipingensis</name>
    <dbReference type="NCBI Taxonomy" id="2763670"/>
    <lineage>
        <taxon>Bacteria</taxon>
        <taxon>Bacillati</taxon>
        <taxon>Bacillota</taxon>
        <taxon>Clostridia</taxon>
        <taxon>Lachnospirales</taxon>
        <taxon>Lachnospiraceae</taxon>
        <taxon>Wujia</taxon>
    </lineage>
</organism>
<protein>
    <submittedName>
        <fullName evidence="1">DUF951 domain-containing protein</fullName>
    </submittedName>
</protein>
<gene>
    <name evidence="1" type="ORF">H9Q76_03715</name>
</gene>
<dbReference type="InterPro" id="IPR009296">
    <property type="entry name" value="DUF951"/>
</dbReference>
<sequence length="59" mass="6923">MDFQIGQIIRMKKPHPCGGNTWEIQRVGMDFRLKCQTCGHMVMIPRRVVEKGFRGFVEE</sequence>
<dbReference type="PIRSF" id="PIRSF037263">
    <property type="entry name" value="DUF951_bac"/>
    <property type="match status" value="1"/>
</dbReference>
<dbReference type="AlphaFoldDB" id="A0A7G9FPB7"/>
<evidence type="ECO:0000313" key="2">
    <source>
        <dbReference type="Proteomes" id="UP000515819"/>
    </source>
</evidence>
<dbReference type="PANTHER" id="PTHR38455">
    <property type="entry name" value="HYPOTHETICAL CYTOSOLIC PROTEIN"/>
    <property type="match status" value="1"/>
</dbReference>
<dbReference type="PANTHER" id="PTHR38455:SF1">
    <property type="entry name" value="DUF951 DOMAIN-CONTAINING PROTEIN"/>
    <property type="match status" value="1"/>
</dbReference>
<dbReference type="KEGG" id="wcp:H9Q76_03715"/>
<proteinExistence type="predicted"/>